<feature type="domain" description="Na+/H+ antiporter NhaC-like C-terminal" evidence="7">
    <location>
        <begin position="158"/>
        <end position="460"/>
    </location>
</feature>
<dbReference type="Pfam" id="PF03553">
    <property type="entry name" value="Na_H_antiporter"/>
    <property type="match status" value="1"/>
</dbReference>
<feature type="transmembrane region" description="Helical" evidence="6">
    <location>
        <begin position="387"/>
        <end position="412"/>
    </location>
</feature>
<dbReference type="AlphaFoldDB" id="A0A6P1T9X1"/>
<proteinExistence type="predicted"/>
<evidence type="ECO:0000313" key="9">
    <source>
        <dbReference type="EMBL" id="QHQ38797.1"/>
    </source>
</evidence>
<evidence type="ECO:0000256" key="5">
    <source>
        <dbReference type="ARBA" id="ARBA00023136"/>
    </source>
</evidence>
<dbReference type="OrthoDB" id="9762978at2"/>
<keyword evidence="3 6" id="KW-0812">Transmembrane</keyword>
<feature type="transmembrane region" description="Helical" evidence="6">
    <location>
        <begin position="444"/>
        <end position="463"/>
    </location>
</feature>
<feature type="transmembrane region" description="Helical" evidence="6">
    <location>
        <begin position="320"/>
        <end position="337"/>
    </location>
</feature>
<feature type="transmembrane region" description="Helical" evidence="6">
    <location>
        <begin position="112"/>
        <end position="137"/>
    </location>
</feature>
<feature type="transmembrane region" description="Helical" evidence="6">
    <location>
        <begin position="12"/>
        <end position="38"/>
    </location>
</feature>
<evidence type="ECO:0000256" key="2">
    <source>
        <dbReference type="ARBA" id="ARBA00022475"/>
    </source>
</evidence>
<protein>
    <submittedName>
        <fullName evidence="9">C4-dicarboxylate ABC transporter</fullName>
    </submittedName>
    <submittedName>
        <fullName evidence="8">Na+/H+ antiporter NhaC</fullName>
    </submittedName>
</protein>
<gene>
    <name evidence="9" type="ORF">GTQ55_07215</name>
    <name evidence="8" type="ORF">HNQ53_000946</name>
</gene>
<dbReference type="EMBL" id="CP047491">
    <property type="protein sequence ID" value="QHQ38797.1"/>
    <property type="molecule type" value="Genomic_DNA"/>
</dbReference>
<feature type="transmembrane region" description="Helical" evidence="6">
    <location>
        <begin position="68"/>
        <end position="92"/>
    </location>
</feature>
<reference evidence="9 10" key="1">
    <citation type="submission" date="2020-01" db="EMBL/GenBank/DDBJ databases">
        <title>The possibility of degradation of plastic by Microbulbifer hydrolyticus IRE-31.</title>
        <authorList>
            <person name="Liu L."/>
        </authorList>
    </citation>
    <scope>NUCLEOTIDE SEQUENCE [LARGE SCALE GENOMIC DNA]</scope>
    <source>
        <strain evidence="9 10">IRE-31</strain>
    </source>
</reference>
<feature type="transmembrane region" description="Helical" evidence="6">
    <location>
        <begin position="251"/>
        <end position="270"/>
    </location>
</feature>
<name>A0A6P1T9X1_9GAMM</name>
<evidence type="ECO:0000313" key="11">
    <source>
        <dbReference type="Proteomes" id="UP000563601"/>
    </source>
</evidence>
<comment type="subcellular location">
    <subcellularLocation>
        <location evidence="1">Cell membrane</location>
        <topology evidence="1">Multi-pass membrane protein</topology>
    </subcellularLocation>
</comment>
<evidence type="ECO:0000256" key="1">
    <source>
        <dbReference type="ARBA" id="ARBA00004651"/>
    </source>
</evidence>
<evidence type="ECO:0000256" key="3">
    <source>
        <dbReference type="ARBA" id="ARBA00022692"/>
    </source>
</evidence>
<organism evidence="8 11">
    <name type="scientific">Microbulbifer hydrolyticus</name>
    <dbReference type="NCBI Taxonomy" id="48074"/>
    <lineage>
        <taxon>Bacteria</taxon>
        <taxon>Pseudomonadati</taxon>
        <taxon>Pseudomonadota</taxon>
        <taxon>Gammaproteobacteria</taxon>
        <taxon>Cellvibrionales</taxon>
        <taxon>Microbulbiferaceae</taxon>
        <taxon>Microbulbifer</taxon>
    </lineage>
</organism>
<dbReference type="Proteomes" id="UP000563601">
    <property type="component" value="Unassembled WGS sequence"/>
</dbReference>
<dbReference type="InterPro" id="IPR018461">
    <property type="entry name" value="Na/H_Antiport_NhaC-like_C"/>
</dbReference>
<keyword evidence="5 6" id="KW-0472">Membrane</keyword>
<evidence type="ECO:0000313" key="8">
    <source>
        <dbReference type="EMBL" id="MBB5210758.1"/>
    </source>
</evidence>
<keyword evidence="2" id="KW-1003">Cell membrane</keyword>
<evidence type="ECO:0000259" key="7">
    <source>
        <dbReference type="Pfam" id="PF03553"/>
    </source>
</evidence>
<dbReference type="Proteomes" id="UP000464675">
    <property type="component" value="Chromosome"/>
</dbReference>
<sequence length="464" mass="49050">MTELSWLTLLPPFIAIGLALLTRQVYLALFAGIWLGFFLLNDSGFFPSLAQALDGVLAVLANPGDARVVMFTLVIGAFIITLERSGAVSGFVRFLERSRWVTNGKRAQWMAWLIGIVIFIESNITVLVAGTVSRPLFDRFRVAREKLAYIIDSTSAPVCMLIPLNAWGAFNLGLLDGLGVEDPLKVLLASIPLNLYAISAVALTAYTIARDYNPGPMAKVQGRTSGGKLDGLDISASTGEKSHIKPRAVNMLLPVLVLILAMPLSLWITGEGKIFQGSGSTSVLWASLAALTCISVMVLLQRSMSLDELSHTWMEGAGRMLPLAIILVLALALGSISKTLGTGQYVAGLVGDSIPLALLPTVIFLVSGVIAFSVGSSWGTFSIMLPIAIPVASALGAEPALFVAAVLSGGIFGDHSSPISDTTIVSSLASGTEHIDHVRTQIPYALRAGLVSALGFVALGYLML</sequence>
<feature type="transmembrane region" description="Helical" evidence="6">
    <location>
        <begin position="187"/>
        <end position="209"/>
    </location>
</feature>
<evidence type="ECO:0000256" key="6">
    <source>
        <dbReference type="SAM" id="Phobius"/>
    </source>
</evidence>
<dbReference type="PANTHER" id="PTHR43478:SF1">
    <property type="entry name" value="NA+_H+ ANTIPORTER NHAC-LIKE C-TERMINAL DOMAIN-CONTAINING PROTEIN"/>
    <property type="match status" value="1"/>
</dbReference>
<feature type="transmembrane region" description="Helical" evidence="6">
    <location>
        <begin position="282"/>
        <end position="300"/>
    </location>
</feature>
<reference evidence="8 11" key="2">
    <citation type="submission" date="2020-08" db="EMBL/GenBank/DDBJ databases">
        <title>Genomic Encyclopedia of Type Strains, Phase IV (KMG-IV): sequencing the most valuable type-strain genomes for metagenomic binning, comparative biology and taxonomic classification.</title>
        <authorList>
            <person name="Goeker M."/>
        </authorList>
    </citation>
    <scope>NUCLEOTIDE SEQUENCE [LARGE SCALE GENOMIC DNA]</scope>
    <source>
        <strain evidence="8 11">DSM 11525</strain>
    </source>
</reference>
<feature type="transmembrane region" description="Helical" evidence="6">
    <location>
        <begin position="357"/>
        <end position="375"/>
    </location>
</feature>
<evidence type="ECO:0000256" key="4">
    <source>
        <dbReference type="ARBA" id="ARBA00022989"/>
    </source>
</evidence>
<dbReference type="GO" id="GO:0005886">
    <property type="term" value="C:plasma membrane"/>
    <property type="evidence" value="ECO:0007669"/>
    <property type="project" value="UniProtKB-SubCell"/>
</dbReference>
<accession>A0A6P1T9X1</accession>
<dbReference type="EMBL" id="JACHHR010000001">
    <property type="protein sequence ID" value="MBB5210758.1"/>
    <property type="molecule type" value="Genomic_DNA"/>
</dbReference>
<feature type="transmembrane region" description="Helical" evidence="6">
    <location>
        <begin position="149"/>
        <end position="167"/>
    </location>
</feature>
<keyword evidence="4 6" id="KW-1133">Transmembrane helix</keyword>
<dbReference type="RefSeq" id="WP_161858125.1">
    <property type="nucleotide sequence ID" value="NZ_CP047491.1"/>
</dbReference>
<dbReference type="PANTHER" id="PTHR43478">
    <property type="entry name" value="NA+/H+ ANTIPORTER-RELATED"/>
    <property type="match status" value="1"/>
</dbReference>
<keyword evidence="10" id="KW-1185">Reference proteome</keyword>
<evidence type="ECO:0000313" key="10">
    <source>
        <dbReference type="Proteomes" id="UP000464675"/>
    </source>
</evidence>